<organism evidence="2 3">
    <name type="scientific">Caldicellulosiruptor saccharolyticus (strain ATCC 43494 / DSM 8903 / Tp8T 6331)</name>
    <dbReference type="NCBI Taxonomy" id="351627"/>
    <lineage>
        <taxon>Bacteria</taxon>
        <taxon>Bacillati</taxon>
        <taxon>Bacillota</taxon>
        <taxon>Bacillota incertae sedis</taxon>
        <taxon>Caldicellulosiruptorales</taxon>
        <taxon>Caldicellulosiruptoraceae</taxon>
        <taxon>Caldicellulosiruptor</taxon>
    </lineage>
</organism>
<feature type="transmembrane region" description="Helical" evidence="1">
    <location>
        <begin position="280"/>
        <end position="308"/>
    </location>
</feature>
<name>A4XMR9_CALS8</name>
<dbReference type="AlphaFoldDB" id="A4XMR9"/>
<keyword evidence="3" id="KW-1185">Reference proteome</keyword>
<dbReference type="KEGG" id="csc:Csac_2633"/>
<evidence type="ECO:0000256" key="1">
    <source>
        <dbReference type="SAM" id="Phobius"/>
    </source>
</evidence>
<gene>
    <name evidence="2" type="ordered locus">Csac_2633</name>
</gene>
<dbReference type="STRING" id="351627.Csac_2633"/>
<keyword evidence="1" id="KW-0472">Membrane</keyword>
<dbReference type="RefSeq" id="WP_011918120.1">
    <property type="nucleotide sequence ID" value="NC_009437.1"/>
</dbReference>
<feature type="transmembrane region" description="Helical" evidence="1">
    <location>
        <begin position="9"/>
        <end position="34"/>
    </location>
</feature>
<proteinExistence type="predicted"/>
<protein>
    <recommendedName>
        <fullName evidence="4">Glycosyltransferase RgtA/B/C/D-like domain-containing protein</fullName>
    </recommendedName>
</protein>
<keyword evidence="1" id="KW-0812">Transmembrane</keyword>
<feature type="transmembrane region" description="Helical" evidence="1">
    <location>
        <begin position="320"/>
        <end position="339"/>
    </location>
</feature>
<dbReference type="OrthoDB" id="9786218at2"/>
<feature type="transmembrane region" description="Helical" evidence="1">
    <location>
        <begin position="250"/>
        <end position="268"/>
    </location>
</feature>
<dbReference type="HOGENOM" id="CLU_033063_0_0_9"/>
<feature type="transmembrane region" description="Helical" evidence="1">
    <location>
        <begin position="166"/>
        <end position="194"/>
    </location>
</feature>
<feature type="transmembrane region" description="Helical" evidence="1">
    <location>
        <begin position="131"/>
        <end position="154"/>
    </location>
</feature>
<evidence type="ECO:0008006" key="4">
    <source>
        <dbReference type="Google" id="ProtNLM"/>
    </source>
</evidence>
<accession>A4XMR9</accession>
<dbReference type="EMBL" id="CP000679">
    <property type="protein sequence ID" value="ABP68204.1"/>
    <property type="molecule type" value="Genomic_DNA"/>
</dbReference>
<evidence type="ECO:0000313" key="2">
    <source>
        <dbReference type="EMBL" id="ABP68204.1"/>
    </source>
</evidence>
<feature type="transmembrane region" description="Helical" evidence="1">
    <location>
        <begin position="206"/>
        <end position="230"/>
    </location>
</feature>
<reference evidence="2 3" key="1">
    <citation type="journal article" date="2008" name="Appl. Environ. Microbiol.">
        <title>Hydrogenomics of the extremely thermophilic bacterium Caldicellulosiruptor saccharolyticus.</title>
        <authorList>
            <person name="van de Werken H.J."/>
            <person name="Verhaart M.R."/>
            <person name="VanFossen A.L."/>
            <person name="Willquist K."/>
            <person name="Lewis D.L."/>
            <person name="Nichols J.D."/>
            <person name="Goorissen H.P."/>
            <person name="Mongodin E.F."/>
            <person name="Nelson K.E."/>
            <person name="van Niel E.W."/>
            <person name="Stams A.J."/>
            <person name="Ward D.E."/>
            <person name="de Vos W.M."/>
            <person name="van der Oost J."/>
            <person name="Kelly R.M."/>
            <person name="Kengen S.W."/>
        </authorList>
    </citation>
    <scope>NUCLEOTIDE SEQUENCE [LARGE SCALE GENOMIC DNA]</scope>
    <source>
        <strain evidence="3">ATCC 43494 / DSM 8903 / Tp8T 6331</strain>
    </source>
</reference>
<sequence>MQQSRSRSIYISVLAILSFMLAYIIGIMRLPWFIQNDTLWLLKSGEYMVQNKTILTHDIYSWTIPGAHWYSHEWLWSVIFYTIYKHFGFAGLFWSNVVILALILFVSYFVIESTIGKVLFTITSIISWGILYGFFVARALVLAVLLFTVTLFIIKQDRLSTKQLVTLFFIFILWANIHSSVVLGVFFTGLYAVLKILEERRYKEAIKPVVVSAVASLINPHSVGVYYFFFKLTTARLLTDNVAEWKSPNFHDTLLLLVILAWTLAYIISTRREQNLWNTLPFFILGLAMFLSALRNVVYMGLLLGIAINRTKDEEKQEKKWLSVYIYLLIVTLMFNMYMDSLKLVDEKTMLKQEWAQVFKVVDYMKKNGYTDRVLNDYDLGAYLIFRGIKCSVDSRGDMYYLANPKFTKEYIENFQLRKAPDNFIKKLKAKYILTNPDGALALYLKAKQYKVLYSDKYSILFKVPE</sequence>
<dbReference type="Proteomes" id="UP000000256">
    <property type="component" value="Chromosome"/>
</dbReference>
<evidence type="ECO:0000313" key="3">
    <source>
        <dbReference type="Proteomes" id="UP000000256"/>
    </source>
</evidence>
<feature type="transmembrane region" description="Helical" evidence="1">
    <location>
        <begin position="87"/>
        <end position="111"/>
    </location>
</feature>
<keyword evidence="1" id="KW-1133">Transmembrane helix</keyword>
<dbReference type="eggNOG" id="COG1287">
    <property type="taxonomic scope" value="Bacteria"/>
</dbReference>